<dbReference type="Proteomes" id="UP001165065">
    <property type="component" value="Unassembled WGS sequence"/>
</dbReference>
<dbReference type="OrthoDB" id="190994at2759"/>
<feature type="domain" description="Band 7" evidence="3">
    <location>
        <begin position="55"/>
        <end position="220"/>
    </location>
</feature>
<dbReference type="AlphaFoldDB" id="A0A9W7GE07"/>
<keyword evidence="2" id="KW-0472">Membrane</keyword>
<evidence type="ECO:0000313" key="5">
    <source>
        <dbReference type="Proteomes" id="UP001165065"/>
    </source>
</evidence>
<feature type="region of interest" description="Disordered" evidence="1">
    <location>
        <begin position="1"/>
        <end position="23"/>
    </location>
</feature>
<dbReference type="EMBL" id="BRYA01000181">
    <property type="protein sequence ID" value="GMI42798.1"/>
    <property type="molecule type" value="Genomic_DNA"/>
</dbReference>
<name>A0A9W7GE07_9STRA</name>
<sequence>MTPSAAAAASVTRAGPHQEDWDEVGAPERRKKYLTMLLSISTFLFPFLIGNAFAVINPGYMALLHNRNVHNVDTGKLWMEGRHYVGLGCGFVMFPTYAIDVSQDYVGCRTKDGLSVLVMPSFQYRINQDLENVTALYNEFGVEYEDILTSFSRSSIRDVVSTFLAYELVSDREVLAANLETTLKSHLGQFGISVVGYQVLSIRWSDEIDTAIMDAVTELENVKTAFAEKNISQIEAFTSVEQAKVLSEDTIILANQTANVLVAAKTAEAEIITVEGLAAAEAFKAVKGNITDGTDGSAMTTDQLLRYIYLESMINTDFKSRSVAVGVPSDIQTTVDGL</sequence>
<accession>A0A9W7GE07</accession>
<comment type="caution">
    <text evidence="4">The sequence shown here is derived from an EMBL/GenBank/DDBJ whole genome shotgun (WGS) entry which is preliminary data.</text>
</comment>
<organism evidence="4 5">
    <name type="scientific">Triparma columacea</name>
    <dbReference type="NCBI Taxonomy" id="722753"/>
    <lineage>
        <taxon>Eukaryota</taxon>
        <taxon>Sar</taxon>
        <taxon>Stramenopiles</taxon>
        <taxon>Ochrophyta</taxon>
        <taxon>Bolidophyceae</taxon>
        <taxon>Parmales</taxon>
        <taxon>Triparmaceae</taxon>
        <taxon>Triparma</taxon>
    </lineage>
</organism>
<feature type="compositionally biased region" description="Low complexity" evidence="1">
    <location>
        <begin position="1"/>
        <end position="10"/>
    </location>
</feature>
<gene>
    <name evidence="4" type="ORF">TrCOL_g3834</name>
</gene>
<evidence type="ECO:0000259" key="3">
    <source>
        <dbReference type="Pfam" id="PF01145"/>
    </source>
</evidence>
<keyword evidence="2" id="KW-1133">Transmembrane helix</keyword>
<proteinExistence type="predicted"/>
<evidence type="ECO:0000256" key="2">
    <source>
        <dbReference type="SAM" id="Phobius"/>
    </source>
</evidence>
<dbReference type="InterPro" id="IPR001107">
    <property type="entry name" value="Band_7"/>
</dbReference>
<dbReference type="InterPro" id="IPR036013">
    <property type="entry name" value="Band_7/SPFH_dom_sf"/>
</dbReference>
<protein>
    <recommendedName>
        <fullName evidence="3">Band 7 domain-containing protein</fullName>
    </recommendedName>
</protein>
<evidence type="ECO:0000313" key="4">
    <source>
        <dbReference type="EMBL" id="GMI42798.1"/>
    </source>
</evidence>
<dbReference type="Gene3D" id="3.30.479.30">
    <property type="entry name" value="Band 7 domain"/>
    <property type="match status" value="1"/>
</dbReference>
<feature type="transmembrane region" description="Helical" evidence="2">
    <location>
        <begin position="33"/>
        <end position="56"/>
    </location>
</feature>
<keyword evidence="2" id="KW-0812">Transmembrane</keyword>
<keyword evidence="5" id="KW-1185">Reference proteome</keyword>
<evidence type="ECO:0000256" key="1">
    <source>
        <dbReference type="SAM" id="MobiDB-lite"/>
    </source>
</evidence>
<dbReference type="SUPFAM" id="SSF117892">
    <property type="entry name" value="Band 7/SPFH domain"/>
    <property type="match status" value="1"/>
</dbReference>
<dbReference type="Pfam" id="PF01145">
    <property type="entry name" value="Band_7"/>
    <property type="match status" value="1"/>
</dbReference>
<reference evidence="5" key="1">
    <citation type="journal article" date="2023" name="Commun. Biol.">
        <title>Genome analysis of Parmales, the sister group of diatoms, reveals the evolutionary specialization of diatoms from phago-mixotrophs to photoautotrophs.</title>
        <authorList>
            <person name="Ban H."/>
            <person name="Sato S."/>
            <person name="Yoshikawa S."/>
            <person name="Yamada K."/>
            <person name="Nakamura Y."/>
            <person name="Ichinomiya M."/>
            <person name="Sato N."/>
            <person name="Blanc-Mathieu R."/>
            <person name="Endo H."/>
            <person name="Kuwata A."/>
            <person name="Ogata H."/>
        </authorList>
    </citation>
    <scope>NUCLEOTIDE SEQUENCE [LARGE SCALE GENOMIC DNA]</scope>
</reference>